<feature type="signal peptide" evidence="3">
    <location>
        <begin position="1"/>
        <end position="26"/>
    </location>
</feature>
<evidence type="ECO:0000256" key="2">
    <source>
        <dbReference type="SAM" id="Phobius"/>
    </source>
</evidence>
<feature type="compositionally biased region" description="Pro residues" evidence="1">
    <location>
        <begin position="152"/>
        <end position="185"/>
    </location>
</feature>
<evidence type="ECO:0000313" key="5">
    <source>
        <dbReference type="Proteomes" id="UP001648503"/>
    </source>
</evidence>
<evidence type="ECO:0000313" key="4">
    <source>
        <dbReference type="EMBL" id="KAH6586446.1"/>
    </source>
</evidence>
<sequence length="185" mass="19835">MANTLAAYSRGRLAIASNMFISTVSAMLVLAIASATASPQATGPSPTHTMMMTSMASQTLSAAPMSTYTNMPSNDTLNTPFKILTTVLYSGLFLIVGSIIFCIYCCCRPRRSPPQVVYVANSYPAPAPMMAANGMVYPSQVQHATQFNQQPQPNPSQPPPAYAPPTYPLPKPPQPELQSPHPPQF</sequence>
<keyword evidence="2" id="KW-1133">Transmembrane helix</keyword>
<gene>
    <name evidence="4" type="ORF">BASA50_000401</name>
</gene>
<keyword evidence="5" id="KW-1185">Reference proteome</keyword>
<keyword evidence="2" id="KW-0812">Transmembrane</keyword>
<protein>
    <submittedName>
        <fullName evidence="4">Uncharacterized protein</fullName>
    </submittedName>
</protein>
<comment type="caution">
    <text evidence="4">The sequence shown here is derived from an EMBL/GenBank/DDBJ whole genome shotgun (WGS) entry which is preliminary data.</text>
</comment>
<keyword evidence="3" id="KW-0732">Signal</keyword>
<evidence type="ECO:0000256" key="3">
    <source>
        <dbReference type="SAM" id="SignalP"/>
    </source>
</evidence>
<keyword evidence="2" id="KW-0472">Membrane</keyword>
<dbReference type="Proteomes" id="UP001648503">
    <property type="component" value="Unassembled WGS sequence"/>
</dbReference>
<proteinExistence type="predicted"/>
<dbReference type="EMBL" id="JAFCIX010000573">
    <property type="protein sequence ID" value="KAH6586446.1"/>
    <property type="molecule type" value="Genomic_DNA"/>
</dbReference>
<feature type="chain" id="PRO_5046851473" evidence="3">
    <location>
        <begin position="27"/>
        <end position="185"/>
    </location>
</feature>
<name>A0ABQ8ETU6_9FUNG</name>
<accession>A0ABQ8ETU6</accession>
<feature type="region of interest" description="Disordered" evidence="1">
    <location>
        <begin position="142"/>
        <end position="185"/>
    </location>
</feature>
<organism evidence="4 5">
    <name type="scientific">Batrachochytrium salamandrivorans</name>
    <dbReference type="NCBI Taxonomy" id="1357716"/>
    <lineage>
        <taxon>Eukaryota</taxon>
        <taxon>Fungi</taxon>
        <taxon>Fungi incertae sedis</taxon>
        <taxon>Chytridiomycota</taxon>
        <taxon>Chytridiomycota incertae sedis</taxon>
        <taxon>Chytridiomycetes</taxon>
        <taxon>Rhizophydiales</taxon>
        <taxon>Rhizophydiales incertae sedis</taxon>
        <taxon>Batrachochytrium</taxon>
    </lineage>
</organism>
<reference evidence="4 5" key="1">
    <citation type="submission" date="2021-02" db="EMBL/GenBank/DDBJ databases">
        <title>Variation within the Batrachochytrium salamandrivorans European outbreak.</title>
        <authorList>
            <person name="Kelly M."/>
            <person name="Pasmans F."/>
            <person name="Shea T.P."/>
            <person name="Munoz J.F."/>
            <person name="Carranza S."/>
            <person name="Cuomo C.A."/>
            <person name="Martel A."/>
        </authorList>
    </citation>
    <scope>NUCLEOTIDE SEQUENCE [LARGE SCALE GENOMIC DNA]</scope>
    <source>
        <strain evidence="4 5">AMFP18/2</strain>
    </source>
</reference>
<evidence type="ECO:0000256" key="1">
    <source>
        <dbReference type="SAM" id="MobiDB-lite"/>
    </source>
</evidence>
<feature type="transmembrane region" description="Helical" evidence="2">
    <location>
        <begin position="87"/>
        <end position="107"/>
    </location>
</feature>